<organism evidence="2">
    <name type="scientific">Rhizophora mucronata</name>
    <name type="common">Asiatic mangrove</name>
    <dbReference type="NCBI Taxonomy" id="61149"/>
    <lineage>
        <taxon>Eukaryota</taxon>
        <taxon>Viridiplantae</taxon>
        <taxon>Streptophyta</taxon>
        <taxon>Embryophyta</taxon>
        <taxon>Tracheophyta</taxon>
        <taxon>Spermatophyta</taxon>
        <taxon>Magnoliopsida</taxon>
        <taxon>eudicotyledons</taxon>
        <taxon>Gunneridae</taxon>
        <taxon>Pentapetalae</taxon>
        <taxon>rosids</taxon>
        <taxon>fabids</taxon>
        <taxon>Malpighiales</taxon>
        <taxon>Rhizophoraceae</taxon>
        <taxon>Rhizophora</taxon>
    </lineage>
</organism>
<name>A0A2P2PRS2_RHIMU</name>
<feature type="chain" id="PRO_5015160244" evidence="1">
    <location>
        <begin position="24"/>
        <end position="44"/>
    </location>
</feature>
<keyword evidence="1" id="KW-0732">Signal</keyword>
<accession>A0A2P2PRS2</accession>
<dbReference type="EMBL" id="GGEC01076952">
    <property type="protein sequence ID" value="MBX57436.1"/>
    <property type="molecule type" value="Transcribed_RNA"/>
</dbReference>
<feature type="signal peptide" evidence="1">
    <location>
        <begin position="1"/>
        <end position="23"/>
    </location>
</feature>
<reference evidence="2" key="1">
    <citation type="submission" date="2018-02" db="EMBL/GenBank/DDBJ databases">
        <title>Rhizophora mucronata_Transcriptome.</title>
        <authorList>
            <person name="Meera S.P."/>
            <person name="Sreeshan A."/>
            <person name="Augustine A."/>
        </authorList>
    </citation>
    <scope>NUCLEOTIDE SEQUENCE</scope>
    <source>
        <tissue evidence="2">Leaf</tissue>
    </source>
</reference>
<proteinExistence type="predicted"/>
<evidence type="ECO:0000313" key="2">
    <source>
        <dbReference type="EMBL" id="MBX57436.1"/>
    </source>
</evidence>
<sequence length="44" mass="5418">MFIFTRIMLLLSYLIDHHPKSSNKPYFYIQWHISTYLICNNKRA</sequence>
<dbReference type="AlphaFoldDB" id="A0A2P2PRS2"/>
<evidence type="ECO:0000256" key="1">
    <source>
        <dbReference type="SAM" id="SignalP"/>
    </source>
</evidence>
<protein>
    <submittedName>
        <fullName evidence="2">Uncharacterized protein</fullName>
    </submittedName>
</protein>